<gene>
    <name evidence="2" type="ORF">BGW36DRAFT_357580</name>
</gene>
<organism evidence="2 3">
    <name type="scientific">Talaromyces proteolyticus</name>
    <dbReference type="NCBI Taxonomy" id="1131652"/>
    <lineage>
        <taxon>Eukaryota</taxon>
        <taxon>Fungi</taxon>
        <taxon>Dikarya</taxon>
        <taxon>Ascomycota</taxon>
        <taxon>Pezizomycotina</taxon>
        <taxon>Eurotiomycetes</taxon>
        <taxon>Eurotiomycetidae</taxon>
        <taxon>Eurotiales</taxon>
        <taxon>Trichocomaceae</taxon>
        <taxon>Talaromyces</taxon>
        <taxon>Talaromyces sect. Bacilispori</taxon>
    </lineage>
</organism>
<dbReference type="RefSeq" id="XP_046074650.1">
    <property type="nucleotide sequence ID" value="XM_046213889.1"/>
</dbReference>
<evidence type="ECO:0000313" key="2">
    <source>
        <dbReference type="EMBL" id="KAH8700944.1"/>
    </source>
</evidence>
<comment type="caution">
    <text evidence="2">The sequence shown here is derived from an EMBL/GenBank/DDBJ whole genome shotgun (WGS) entry which is preliminary data.</text>
</comment>
<dbReference type="AlphaFoldDB" id="A0AAD4KVU0"/>
<reference evidence="2" key="1">
    <citation type="submission" date="2021-12" db="EMBL/GenBank/DDBJ databases">
        <title>Convergent genome expansion in fungi linked to evolution of root-endophyte symbiosis.</title>
        <authorList>
            <consortium name="DOE Joint Genome Institute"/>
            <person name="Ke Y.-H."/>
            <person name="Bonito G."/>
            <person name="Liao H.-L."/>
            <person name="Looney B."/>
            <person name="Rojas-Flechas A."/>
            <person name="Nash J."/>
            <person name="Hameed K."/>
            <person name="Schadt C."/>
            <person name="Martin F."/>
            <person name="Crous P.W."/>
            <person name="Miettinen O."/>
            <person name="Magnuson J.K."/>
            <person name="Labbe J."/>
            <person name="Jacobson D."/>
            <person name="Doktycz M.J."/>
            <person name="Veneault-Fourrey C."/>
            <person name="Kuo A."/>
            <person name="Mondo S."/>
            <person name="Calhoun S."/>
            <person name="Riley R."/>
            <person name="Ohm R."/>
            <person name="LaButti K."/>
            <person name="Andreopoulos B."/>
            <person name="Pangilinan J."/>
            <person name="Nolan M."/>
            <person name="Tritt A."/>
            <person name="Clum A."/>
            <person name="Lipzen A."/>
            <person name="Daum C."/>
            <person name="Barry K."/>
            <person name="Grigoriev I.V."/>
            <person name="Vilgalys R."/>
        </authorList>
    </citation>
    <scope>NUCLEOTIDE SEQUENCE</scope>
    <source>
        <strain evidence="2">PMI_201</strain>
    </source>
</reference>
<dbReference type="GeneID" id="70244176"/>
<name>A0AAD4KVU0_9EURO</name>
<feature type="chain" id="PRO_5042021584" evidence="1">
    <location>
        <begin position="23"/>
        <end position="173"/>
    </location>
</feature>
<sequence>MLPKNTTIALITIIASLSSASAIPAAAPQGGIAEIIPGPGPPSLESLGLTSEDLYYETIRKRKPSPLEKRFKLTCQDKVVGECQPVMPRLVSMDTKKCTVNGANAIFCTSGKAALGGSNVSGGGSASSYWLILRISLPCRDVAYGARKIVGKCNKRGGVAGANAAGGNGFLIT</sequence>
<proteinExistence type="predicted"/>
<evidence type="ECO:0000256" key="1">
    <source>
        <dbReference type="SAM" id="SignalP"/>
    </source>
</evidence>
<evidence type="ECO:0000313" key="3">
    <source>
        <dbReference type="Proteomes" id="UP001201262"/>
    </source>
</evidence>
<feature type="signal peptide" evidence="1">
    <location>
        <begin position="1"/>
        <end position="22"/>
    </location>
</feature>
<dbReference type="Proteomes" id="UP001201262">
    <property type="component" value="Unassembled WGS sequence"/>
</dbReference>
<accession>A0AAD4KVU0</accession>
<keyword evidence="1" id="KW-0732">Signal</keyword>
<dbReference type="EMBL" id="JAJTJA010000004">
    <property type="protein sequence ID" value="KAH8700944.1"/>
    <property type="molecule type" value="Genomic_DNA"/>
</dbReference>
<protein>
    <submittedName>
        <fullName evidence="2">Uncharacterized protein</fullName>
    </submittedName>
</protein>
<keyword evidence="3" id="KW-1185">Reference proteome</keyword>